<feature type="region of interest" description="Disordered" evidence="1">
    <location>
        <begin position="81"/>
        <end position="140"/>
    </location>
</feature>
<sequence>MAGGDKIHSNVNTGIKSREPVPARRFPPQKVGKKESRPVPTSRALQKPKTKPTPQESEGWCAVCKIDCQSKKNLHVHVIGKKHKAAVEGPAVDKTEEAPDMKSSPSSSQAEKKRASDGKAEVSNSAKRVKTTTDSTVDEK</sequence>
<comment type="caution">
    <text evidence="3">The sequence shown here is derived from an EMBL/GenBank/DDBJ whole genome shotgun (WGS) entry which is preliminary data.</text>
</comment>
<name>A0A8T2V5B2_CERRI</name>
<proteinExistence type="predicted"/>
<dbReference type="Gene3D" id="3.30.160.60">
    <property type="entry name" value="Classic Zinc Finger"/>
    <property type="match status" value="1"/>
</dbReference>
<organism evidence="3 4">
    <name type="scientific">Ceratopteris richardii</name>
    <name type="common">Triangle waterfern</name>
    <dbReference type="NCBI Taxonomy" id="49495"/>
    <lineage>
        <taxon>Eukaryota</taxon>
        <taxon>Viridiplantae</taxon>
        <taxon>Streptophyta</taxon>
        <taxon>Embryophyta</taxon>
        <taxon>Tracheophyta</taxon>
        <taxon>Polypodiopsida</taxon>
        <taxon>Polypodiidae</taxon>
        <taxon>Polypodiales</taxon>
        <taxon>Pteridineae</taxon>
        <taxon>Pteridaceae</taxon>
        <taxon>Parkerioideae</taxon>
        <taxon>Ceratopteris</taxon>
    </lineage>
</organism>
<gene>
    <name evidence="3" type="ORF">KP509_03G086900</name>
</gene>
<dbReference type="PANTHER" id="PTHR47487">
    <property type="entry name" value="OS06G0651300 PROTEIN-RELATED"/>
    <property type="match status" value="1"/>
</dbReference>
<dbReference type="Pfam" id="PF12874">
    <property type="entry name" value="zf-met"/>
    <property type="match status" value="1"/>
</dbReference>
<feature type="compositionally biased region" description="Basic and acidic residues" evidence="1">
    <location>
        <begin position="110"/>
        <end position="120"/>
    </location>
</feature>
<feature type="region of interest" description="Disordered" evidence="1">
    <location>
        <begin position="1"/>
        <end position="60"/>
    </location>
</feature>
<dbReference type="PANTHER" id="PTHR47487:SF12">
    <property type="entry name" value="GLUTENIN, HIGH MOLECULAR WEIGHT SUBUNIT DX5-LIKE"/>
    <property type="match status" value="1"/>
</dbReference>
<dbReference type="InterPro" id="IPR036236">
    <property type="entry name" value="Znf_C2H2_sf"/>
</dbReference>
<dbReference type="SUPFAM" id="SSF57667">
    <property type="entry name" value="beta-beta-alpha zinc fingers"/>
    <property type="match status" value="1"/>
</dbReference>
<evidence type="ECO:0000313" key="3">
    <source>
        <dbReference type="EMBL" id="KAH7442400.1"/>
    </source>
</evidence>
<dbReference type="OrthoDB" id="434647at2759"/>
<feature type="compositionally biased region" description="Basic and acidic residues" evidence="1">
    <location>
        <begin position="91"/>
        <end position="100"/>
    </location>
</feature>
<dbReference type="Proteomes" id="UP000825935">
    <property type="component" value="Chromosome 3"/>
</dbReference>
<accession>A0A8T2V5B2</accession>
<evidence type="ECO:0000256" key="1">
    <source>
        <dbReference type="SAM" id="MobiDB-lite"/>
    </source>
</evidence>
<evidence type="ECO:0000259" key="2">
    <source>
        <dbReference type="Pfam" id="PF12874"/>
    </source>
</evidence>
<dbReference type="EMBL" id="CM035408">
    <property type="protein sequence ID" value="KAH7442400.1"/>
    <property type="molecule type" value="Genomic_DNA"/>
</dbReference>
<dbReference type="AlphaFoldDB" id="A0A8T2V5B2"/>
<feature type="domain" description="C2H2-type" evidence="2">
    <location>
        <begin position="60"/>
        <end position="83"/>
    </location>
</feature>
<dbReference type="InterPro" id="IPR013087">
    <property type="entry name" value="Znf_C2H2_type"/>
</dbReference>
<protein>
    <recommendedName>
        <fullName evidence="2">C2H2-type domain-containing protein</fullName>
    </recommendedName>
</protein>
<reference evidence="3" key="1">
    <citation type="submission" date="2021-08" db="EMBL/GenBank/DDBJ databases">
        <title>WGS assembly of Ceratopteris richardii.</title>
        <authorList>
            <person name="Marchant D.B."/>
            <person name="Chen G."/>
            <person name="Jenkins J."/>
            <person name="Shu S."/>
            <person name="Leebens-Mack J."/>
            <person name="Grimwood J."/>
            <person name="Schmutz J."/>
            <person name="Soltis P."/>
            <person name="Soltis D."/>
            <person name="Chen Z.-H."/>
        </authorList>
    </citation>
    <scope>NUCLEOTIDE SEQUENCE</scope>
    <source>
        <strain evidence="3">Whitten #5841</strain>
        <tissue evidence="3">Leaf</tissue>
    </source>
</reference>
<evidence type="ECO:0000313" key="4">
    <source>
        <dbReference type="Proteomes" id="UP000825935"/>
    </source>
</evidence>
<keyword evidence="4" id="KW-1185">Reference proteome</keyword>